<evidence type="ECO:0000256" key="1">
    <source>
        <dbReference type="SAM" id="Coils"/>
    </source>
</evidence>
<gene>
    <name evidence="5" type="ORF">BN874_800016</name>
</gene>
<protein>
    <submittedName>
        <fullName evidence="5">Discoidin domain protein</fullName>
    </submittedName>
</protein>
<feature type="domain" description="F5/8 type C" evidence="4">
    <location>
        <begin position="193"/>
        <end position="328"/>
    </location>
</feature>
<feature type="compositionally biased region" description="Polar residues" evidence="2">
    <location>
        <begin position="198"/>
        <end position="214"/>
    </location>
</feature>
<evidence type="ECO:0000256" key="3">
    <source>
        <dbReference type="SAM" id="SignalP"/>
    </source>
</evidence>
<organism evidence="5 6">
    <name type="scientific">Candidatus Contendobacter odensis Run_B_J11</name>
    <dbReference type="NCBI Taxonomy" id="1400861"/>
    <lineage>
        <taxon>Bacteria</taxon>
        <taxon>Pseudomonadati</taxon>
        <taxon>Pseudomonadota</taxon>
        <taxon>Gammaproteobacteria</taxon>
        <taxon>Candidatus Competibacteraceae</taxon>
        <taxon>Candidatus Contendibacter</taxon>
    </lineage>
</organism>
<dbReference type="Pfam" id="PF06202">
    <property type="entry name" value="GDE_C"/>
    <property type="match status" value="1"/>
</dbReference>
<proteinExistence type="predicted"/>
<dbReference type="InterPro" id="IPR008979">
    <property type="entry name" value="Galactose-bd-like_sf"/>
</dbReference>
<dbReference type="Pfam" id="PF00754">
    <property type="entry name" value="F5_F8_type_C"/>
    <property type="match status" value="1"/>
</dbReference>
<dbReference type="SUPFAM" id="SSF49785">
    <property type="entry name" value="Galactose-binding domain-like"/>
    <property type="match status" value="2"/>
</dbReference>
<feature type="signal peptide" evidence="3">
    <location>
        <begin position="1"/>
        <end position="25"/>
    </location>
</feature>
<dbReference type="InterPro" id="IPR032790">
    <property type="entry name" value="GDE_C"/>
</dbReference>
<dbReference type="GO" id="GO:0005975">
    <property type="term" value="P:carbohydrate metabolic process"/>
    <property type="evidence" value="ECO:0007669"/>
    <property type="project" value="InterPro"/>
</dbReference>
<feature type="chain" id="PRO_5031360278" evidence="3">
    <location>
        <begin position="26"/>
        <end position="1100"/>
    </location>
</feature>
<dbReference type="InterPro" id="IPR012341">
    <property type="entry name" value="6hp_glycosidase-like_sf"/>
</dbReference>
<feature type="region of interest" description="Disordered" evidence="2">
    <location>
        <begin position="196"/>
        <end position="220"/>
    </location>
</feature>
<dbReference type="PROSITE" id="PS50022">
    <property type="entry name" value="FA58C_3"/>
    <property type="match status" value="1"/>
</dbReference>
<comment type="caution">
    <text evidence="5">The sequence shown here is derived from an EMBL/GenBank/DDBJ whole genome shotgun (WGS) entry which is preliminary data.</text>
</comment>
<keyword evidence="3" id="KW-0732">Signal</keyword>
<sequence length="1100" mass="123211">MSSLHVLLTALLTVFLLMSSLPTIASAPEMPVAENPIPRKLLLLDDFESLSGWSAATSPGARLEIAQDTGRTGGRAMRLDFEFQTGNGWVIARKAFPQRLPDNFAFHYFIHGDAPPGGTEFKLADPRHNVWWFKQRNYSFPGDWQPITVKKRHLSLAWGPGGPLEDVVAIEFALVAGGKGKGSIWIDDLSVEEREPAQSYTQNPVISTSTSSDNHPPEAAIDPDPATSWHSGALAEDQWLLLDFLAPREYGGLVIDWDPDDYAVDYQVQLSNDGTHWQPAYTVRDGNGQRDYLYLADAESRYLRLNLQRSSRGRGYGIGQLRVQSYQFSSSPNRFFEAVAGDAPRGLYPRYFQGEQCYWTVIGVSGDSKEALINEDGALEVDKGGFTIEPFLFADGRLITWADVDARQDLAQGYLPIPTVRWEHESYWLSITAFATGNPGESALYARYRLENLSTDPRHVTLYLAVRPFQVNPPWQSLNMSGGVAPIHDLQYADRTIWVNRRSKAITVLTAPDRFRAATFDQGGITGTLAAGELPERTEVSDDFGYASGALEYGWDLKPGEAREVFLRIPFHVTNPLLSSANGRGVGDEGVKLPSPLGRKAGGEIAPTDAEAAAQVNRLLEQTRQDWEARLDRVELELPAAAQRLVWSIKSNLAYILINRDGPAIQPGSRTYAHSWIRDGALTSAALLSMGYTEEVRQFLQWYAGYQAADGSIPCCIDSRGADPVAEHDSHGEFIYAIMEYYRYTRDVGFLRQMWPFVVKAVGYMDFLRQQRLTTLYLTNRAYFGLVPESISHEGYASKPRHSYWDNFFVLRGLKDAAAMAVILGEEVQAERFAALRDAFRKDLYASINETMRLHWLDFIPGSVELGDLDATSTTVAVDPGGELGWLPQPALNRTFERYDDFFRQRSADARWMAYTPYEWRVVGTMIRLGFRDRALKYMKFLFEGQRPAAWNHWAEVVWRDPKTPRLIGDMPHTWVGSDFIRAVRSLFVYEREADQALVIGAGIPAAWAESAEGVTVRRLPTWHGTLNYRMAMSGPDTLWVRLSGDVTVPPGRIILHSPLDRPLQAVTVNGRPVMTFTATAATLDQFPAEVEMHYAAVPE</sequence>
<dbReference type="EMBL" id="CBTK010000299">
    <property type="protein sequence ID" value="CDH47423.1"/>
    <property type="molecule type" value="Genomic_DNA"/>
</dbReference>
<evidence type="ECO:0000259" key="4">
    <source>
        <dbReference type="PROSITE" id="PS50022"/>
    </source>
</evidence>
<name>A0A7U7J4M0_9GAMM</name>
<evidence type="ECO:0000313" key="5">
    <source>
        <dbReference type="EMBL" id="CDH47423.1"/>
    </source>
</evidence>
<dbReference type="OrthoDB" id="9763537at2"/>
<dbReference type="InterPro" id="IPR008928">
    <property type="entry name" value="6-hairpin_glycosidase_sf"/>
</dbReference>
<dbReference type="InterPro" id="IPR000421">
    <property type="entry name" value="FA58C"/>
</dbReference>
<keyword evidence="6" id="KW-1185">Reference proteome</keyword>
<dbReference type="Proteomes" id="UP000019184">
    <property type="component" value="Unassembled WGS sequence"/>
</dbReference>
<dbReference type="Gene3D" id="2.60.120.260">
    <property type="entry name" value="Galactose-binding domain-like"/>
    <property type="match status" value="2"/>
</dbReference>
<feature type="coiled-coil region" evidence="1">
    <location>
        <begin position="610"/>
        <end position="644"/>
    </location>
</feature>
<accession>A0A7U7J4M0</accession>
<evidence type="ECO:0000256" key="2">
    <source>
        <dbReference type="SAM" id="MobiDB-lite"/>
    </source>
</evidence>
<dbReference type="AlphaFoldDB" id="A0A7U7J4M0"/>
<keyword evidence="1" id="KW-0175">Coiled coil</keyword>
<dbReference type="Gene3D" id="1.50.10.10">
    <property type="match status" value="1"/>
</dbReference>
<dbReference type="SUPFAM" id="SSF48208">
    <property type="entry name" value="Six-hairpin glycosidases"/>
    <property type="match status" value="1"/>
</dbReference>
<evidence type="ECO:0000313" key="6">
    <source>
        <dbReference type="Proteomes" id="UP000019184"/>
    </source>
</evidence>
<reference evidence="5 6" key="1">
    <citation type="journal article" date="2014" name="ISME J.">
        <title>Candidatus Competibacter-lineage genomes retrieved from metagenomes reveal functional metabolic diversity.</title>
        <authorList>
            <person name="McIlroy S.J."/>
            <person name="Albertsen M."/>
            <person name="Andresen E.K."/>
            <person name="Saunders A.M."/>
            <person name="Kristiansen R."/>
            <person name="Stokholm-Bjerregaard M."/>
            <person name="Nielsen K.L."/>
            <person name="Nielsen P.H."/>
        </authorList>
    </citation>
    <scope>NUCLEOTIDE SEQUENCE [LARGE SCALE GENOMIC DNA]</scope>
    <source>
        <strain evidence="5 6">Run_B_J11</strain>
    </source>
</reference>
<dbReference type="RefSeq" id="WP_051498128.1">
    <property type="nucleotide sequence ID" value="NZ_CBTK010000299.1"/>
</dbReference>